<protein>
    <submittedName>
        <fullName evidence="1">Uncharacterized protein</fullName>
    </submittedName>
</protein>
<dbReference type="Proteomes" id="UP001054945">
    <property type="component" value="Unassembled WGS sequence"/>
</dbReference>
<comment type="caution">
    <text evidence="1">The sequence shown here is derived from an EMBL/GenBank/DDBJ whole genome shotgun (WGS) entry which is preliminary data.</text>
</comment>
<evidence type="ECO:0000313" key="2">
    <source>
        <dbReference type="Proteomes" id="UP001054945"/>
    </source>
</evidence>
<keyword evidence="2" id="KW-1185">Reference proteome</keyword>
<gene>
    <name evidence="1" type="ORF">CEXT_518811</name>
</gene>
<proteinExistence type="predicted"/>
<name>A0AAV4P3T0_CAEEX</name>
<organism evidence="1 2">
    <name type="scientific">Caerostris extrusa</name>
    <name type="common">Bark spider</name>
    <name type="synonym">Caerostris bankana</name>
    <dbReference type="NCBI Taxonomy" id="172846"/>
    <lineage>
        <taxon>Eukaryota</taxon>
        <taxon>Metazoa</taxon>
        <taxon>Ecdysozoa</taxon>
        <taxon>Arthropoda</taxon>
        <taxon>Chelicerata</taxon>
        <taxon>Arachnida</taxon>
        <taxon>Araneae</taxon>
        <taxon>Araneomorphae</taxon>
        <taxon>Entelegynae</taxon>
        <taxon>Araneoidea</taxon>
        <taxon>Araneidae</taxon>
        <taxon>Caerostris</taxon>
    </lineage>
</organism>
<accession>A0AAV4P3T0</accession>
<reference evidence="1 2" key="1">
    <citation type="submission" date="2021-06" db="EMBL/GenBank/DDBJ databases">
        <title>Caerostris extrusa draft genome.</title>
        <authorList>
            <person name="Kono N."/>
            <person name="Arakawa K."/>
        </authorList>
    </citation>
    <scope>NUCLEOTIDE SEQUENCE [LARGE SCALE GENOMIC DNA]</scope>
</reference>
<dbReference type="EMBL" id="BPLR01004046">
    <property type="protein sequence ID" value="GIX91674.1"/>
    <property type="molecule type" value="Genomic_DNA"/>
</dbReference>
<evidence type="ECO:0000313" key="1">
    <source>
        <dbReference type="EMBL" id="GIX91674.1"/>
    </source>
</evidence>
<sequence length="92" mass="10137">MASFSTCIMGGYKAADDWGWGVTNVGKMTSSNDPKWPGSHFLGDVWEWEGEWVRTESSVTDAIAGLFRVWGVCMGGIHCDIFTTRSAELLTK</sequence>
<dbReference type="AlphaFoldDB" id="A0AAV4P3T0"/>